<dbReference type="SUPFAM" id="SSF53720">
    <property type="entry name" value="ALDH-like"/>
    <property type="match status" value="1"/>
</dbReference>
<gene>
    <name evidence="7" type="ORF">ACFSGX_12445</name>
</gene>
<dbReference type="RefSeq" id="WP_380930345.1">
    <property type="nucleotide sequence ID" value="NZ_JBHUGS010000003.1"/>
</dbReference>
<keyword evidence="8" id="KW-1185">Reference proteome</keyword>
<keyword evidence="3" id="KW-0520">NAD</keyword>
<evidence type="ECO:0000313" key="7">
    <source>
        <dbReference type="EMBL" id="MFD1951575.1"/>
    </source>
</evidence>
<dbReference type="InterPro" id="IPR016161">
    <property type="entry name" value="Ald_DH/histidinol_DH"/>
</dbReference>
<comment type="caution">
    <text evidence="7">The sequence shown here is derived from an EMBL/GenBank/DDBJ whole genome shotgun (WGS) entry which is preliminary data.</text>
</comment>
<dbReference type="Pfam" id="PF00171">
    <property type="entry name" value="Aldedh"/>
    <property type="match status" value="1"/>
</dbReference>
<evidence type="ECO:0000313" key="8">
    <source>
        <dbReference type="Proteomes" id="UP001597400"/>
    </source>
</evidence>
<dbReference type="EMBL" id="JBHUGS010000003">
    <property type="protein sequence ID" value="MFD1951575.1"/>
    <property type="molecule type" value="Genomic_DNA"/>
</dbReference>
<organism evidence="7 8">
    <name type="scientific">Sphingomonas arantia</name>
    <dbReference type="NCBI Taxonomy" id="1460676"/>
    <lineage>
        <taxon>Bacteria</taxon>
        <taxon>Pseudomonadati</taxon>
        <taxon>Pseudomonadota</taxon>
        <taxon>Alphaproteobacteria</taxon>
        <taxon>Sphingomonadales</taxon>
        <taxon>Sphingomonadaceae</taxon>
        <taxon>Sphingomonas</taxon>
    </lineage>
</organism>
<name>A0ABW4TXW7_9SPHN</name>
<evidence type="ECO:0000256" key="1">
    <source>
        <dbReference type="ARBA" id="ARBA00009986"/>
    </source>
</evidence>
<dbReference type="PANTHER" id="PTHR42986">
    <property type="entry name" value="BENZALDEHYDE DEHYDROGENASE YFMT"/>
    <property type="match status" value="1"/>
</dbReference>
<proteinExistence type="inferred from homology"/>
<sequence>MTIMPATEPARYQFGELLIAGEWRGGNAGTTYADIDPYTGQTLVEIGQADAGDVDAAFAAAADAQRGWSETTPSTRAEVLRRAADILVARKSEVVDWLIRESGSVRTKAELEWSAVRAILIEASTLPSHAHGRIIPGDIPGKEHRIYRKPVGVVTVISPWNWPLHLSSRAVAPAIALGNAVVLKPASDTAVSGGLLLARILEEAGLPRGVLNVIIGDNKVIGDLVVLHPASRVISFTGSTPVGRRIAGLAATGLALKKAQLELGGNNPLVVLDDADLDQAVRIAAFGRFLHQGELCVSANRIIVEEGLYDRFVEAFVEHVRGLRHGNPDDPATSIGPIINHRQLAGLQRMIEEAHADDAVMRLGGPAEGLVLPAHVFTDVTERVRLGKDEIFGPIAPVLRAHDEAEALRIANDTEFGLSSAVLTRDLARGERFAHRMEAGMTHINDLPAVDLANMPFGGEKNSGLGRFGADGVIEDFTTQHWISVQHEPRSFPF</sequence>
<dbReference type="InterPro" id="IPR016163">
    <property type="entry name" value="Ald_DH_C"/>
</dbReference>
<protein>
    <submittedName>
        <fullName evidence="7">Aldehyde dehydrogenase family protein</fullName>
    </submittedName>
</protein>
<dbReference type="InterPro" id="IPR015590">
    <property type="entry name" value="Aldehyde_DH_dom"/>
</dbReference>
<dbReference type="Gene3D" id="3.40.309.10">
    <property type="entry name" value="Aldehyde Dehydrogenase, Chain A, domain 2"/>
    <property type="match status" value="1"/>
</dbReference>
<evidence type="ECO:0000259" key="6">
    <source>
        <dbReference type="Pfam" id="PF00171"/>
    </source>
</evidence>
<evidence type="ECO:0000256" key="2">
    <source>
        <dbReference type="ARBA" id="ARBA00023002"/>
    </source>
</evidence>
<dbReference type="PANTHER" id="PTHR42986:SF1">
    <property type="entry name" value="BENZALDEHYDE DEHYDROGENASE YFMT"/>
    <property type="match status" value="1"/>
</dbReference>
<keyword evidence="2 5" id="KW-0560">Oxidoreductase</keyword>
<dbReference type="Proteomes" id="UP001597400">
    <property type="component" value="Unassembled WGS sequence"/>
</dbReference>
<reference evidence="8" key="1">
    <citation type="journal article" date="2019" name="Int. J. Syst. Evol. Microbiol.">
        <title>The Global Catalogue of Microorganisms (GCM) 10K type strain sequencing project: providing services to taxonomists for standard genome sequencing and annotation.</title>
        <authorList>
            <consortium name="The Broad Institute Genomics Platform"/>
            <consortium name="The Broad Institute Genome Sequencing Center for Infectious Disease"/>
            <person name="Wu L."/>
            <person name="Ma J."/>
        </authorList>
    </citation>
    <scope>NUCLEOTIDE SEQUENCE [LARGE SCALE GENOMIC DNA]</scope>
    <source>
        <strain evidence="8">CGMCC 1.12702</strain>
    </source>
</reference>
<feature type="active site" evidence="4">
    <location>
        <position position="262"/>
    </location>
</feature>
<dbReference type="Gene3D" id="3.40.605.10">
    <property type="entry name" value="Aldehyde Dehydrogenase, Chain A, domain 1"/>
    <property type="match status" value="1"/>
</dbReference>
<evidence type="ECO:0000256" key="3">
    <source>
        <dbReference type="ARBA" id="ARBA00023027"/>
    </source>
</evidence>
<accession>A0ABW4TXW7</accession>
<evidence type="ECO:0000256" key="4">
    <source>
        <dbReference type="PROSITE-ProRule" id="PRU10007"/>
    </source>
</evidence>
<feature type="domain" description="Aldehyde dehydrogenase" evidence="6">
    <location>
        <begin position="23"/>
        <end position="482"/>
    </location>
</feature>
<dbReference type="PROSITE" id="PS00687">
    <property type="entry name" value="ALDEHYDE_DEHYDR_GLU"/>
    <property type="match status" value="1"/>
</dbReference>
<dbReference type="InterPro" id="IPR029510">
    <property type="entry name" value="Ald_DH_CS_GLU"/>
</dbReference>
<dbReference type="InterPro" id="IPR016162">
    <property type="entry name" value="Ald_DH_N"/>
</dbReference>
<comment type="similarity">
    <text evidence="1 5">Belongs to the aldehyde dehydrogenase family.</text>
</comment>
<evidence type="ECO:0000256" key="5">
    <source>
        <dbReference type="RuleBase" id="RU003345"/>
    </source>
</evidence>